<keyword evidence="4" id="KW-1185">Reference proteome</keyword>
<dbReference type="Pfam" id="PF08246">
    <property type="entry name" value="Inhibitor_I29"/>
    <property type="match status" value="1"/>
</dbReference>
<gene>
    <name evidence="3" type="ORF">Ahy_B06g080692</name>
</gene>
<dbReference type="Gene3D" id="3.90.70.10">
    <property type="entry name" value="Cysteine proteinases"/>
    <property type="match status" value="1"/>
</dbReference>
<dbReference type="InterPro" id="IPR038765">
    <property type="entry name" value="Papain-like_cys_pep_sf"/>
</dbReference>
<name>A0A444YIV7_ARAHY</name>
<feature type="domain" description="Cathepsin propeptide inhibitor" evidence="2">
    <location>
        <begin position="171"/>
        <end position="199"/>
    </location>
</feature>
<comment type="caution">
    <text evidence="3">The sequence shown here is derived from an EMBL/GenBank/DDBJ whole genome shotgun (WGS) entry which is preliminary data.</text>
</comment>
<sequence>MANPASSPAVTLEPKPSTLNHNPIPSLDPFSSFPNGSLLLRIFAGPLFAPPVAPSFCPLPPQASHFSSLPNPSGDAAPPILAYHNPSIPPPSVSSAAVMAPGVAFAVGGVAVSLFVPHMQPMMSYLVPPGQPTIPTLRPPYAMPNGYAAIPGAPQTAVPPIGGFCCFHSSTFIHEHNSTGNKPYKLVLNKFADFTNEEYRARYLGTKPRSSSQQQQLLFGNKKSDRYAFGAGNELLASVDWREKGVVSPVKDQGQCDLFVLDRIMDLDGFDLLYRFLVRRTGNNFNANYMIPVPIDGIKNHYVLDQGINRERIEQMEACLKQDILLEAARYGNKILVTDELPDG</sequence>
<dbReference type="STRING" id="3818.A0A444YIV7"/>
<dbReference type="Proteomes" id="UP000289738">
    <property type="component" value="Chromosome B06"/>
</dbReference>
<evidence type="ECO:0000313" key="4">
    <source>
        <dbReference type="Proteomes" id="UP000289738"/>
    </source>
</evidence>
<dbReference type="SUPFAM" id="SSF54001">
    <property type="entry name" value="Cysteine proteinases"/>
    <property type="match status" value="1"/>
</dbReference>
<reference evidence="3 4" key="1">
    <citation type="submission" date="2019-01" db="EMBL/GenBank/DDBJ databases">
        <title>Sequencing of cultivated peanut Arachis hypogaea provides insights into genome evolution and oil improvement.</title>
        <authorList>
            <person name="Chen X."/>
        </authorList>
    </citation>
    <scope>NUCLEOTIDE SEQUENCE [LARGE SCALE GENOMIC DNA]</scope>
    <source>
        <strain evidence="4">cv. Fuhuasheng</strain>
        <tissue evidence="3">Leaves</tissue>
    </source>
</reference>
<dbReference type="EMBL" id="SDMP01000016">
    <property type="protein sequence ID" value="RYR01828.1"/>
    <property type="molecule type" value="Genomic_DNA"/>
</dbReference>
<feature type="region of interest" description="Disordered" evidence="1">
    <location>
        <begin position="1"/>
        <end position="23"/>
    </location>
</feature>
<evidence type="ECO:0000256" key="1">
    <source>
        <dbReference type="SAM" id="MobiDB-lite"/>
    </source>
</evidence>
<evidence type="ECO:0000313" key="3">
    <source>
        <dbReference type="EMBL" id="RYR01828.1"/>
    </source>
</evidence>
<dbReference type="InterPro" id="IPR013201">
    <property type="entry name" value="Prot_inhib_I29"/>
</dbReference>
<accession>A0A444YIV7</accession>
<proteinExistence type="predicted"/>
<evidence type="ECO:0000259" key="2">
    <source>
        <dbReference type="Pfam" id="PF08246"/>
    </source>
</evidence>
<protein>
    <recommendedName>
        <fullName evidence="2">Cathepsin propeptide inhibitor domain-containing protein</fullName>
    </recommendedName>
</protein>
<dbReference type="AlphaFoldDB" id="A0A444YIV7"/>
<organism evidence="3 4">
    <name type="scientific">Arachis hypogaea</name>
    <name type="common">Peanut</name>
    <dbReference type="NCBI Taxonomy" id="3818"/>
    <lineage>
        <taxon>Eukaryota</taxon>
        <taxon>Viridiplantae</taxon>
        <taxon>Streptophyta</taxon>
        <taxon>Embryophyta</taxon>
        <taxon>Tracheophyta</taxon>
        <taxon>Spermatophyta</taxon>
        <taxon>Magnoliopsida</taxon>
        <taxon>eudicotyledons</taxon>
        <taxon>Gunneridae</taxon>
        <taxon>Pentapetalae</taxon>
        <taxon>rosids</taxon>
        <taxon>fabids</taxon>
        <taxon>Fabales</taxon>
        <taxon>Fabaceae</taxon>
        <taxon>Papilionoideae</taxon>
        <taxon>50 kb inversion clade</taxon>
        <taxon>dalbergioids sensu lato</taxon>
        <taxon>Dalbergieae</taxon>
        <taxon>Pterocarpus clade</taxon>
        <taxon>Arachis</taxon>
    </lineage>
</organism>